<dbReference type="GO" id="GO:0043138">
    <property type="term" value="F:3'-5' DNA helicase activity"/>
    <property type="evidence" value="ECO:0007669"/>
    <property type="project" value="TreeGrafter"/>
</dbReference>
<evidence type="ECO:0000313" key="6">
    <source>
        <dbReference type="EMBL" id="KJF16606.1"/>
    </source>
</evidence>
<dbReference type="Gene3D" id="3.40.50.300">
    <property type="entry name" value="P-loop containing nucleotide triphosphate hydrolases"/>
    <property type="match status" value="1"/>
</dbReference>
<dbReference type="InterPro" id="IPR027417">
    <property type="entry name" value="P-loop_NTPase"/>
</dbReference>
<evidence type="ECO:0000259" key="5">
    <source>
        <dbReference type="Pfam" id="PF17764"/>
    </source>
</evidence>
<accession>A0A0D8HHQ3</accession>
<dbReference type="AlphaFoldDB" id="A0A0D8HHQ3"/>
<keyword evidence="1" id="KW-0547">Nucleotide-binding</keyword>
<dbReference type="RefSeq" id="WP_052606278.1">
    <property type="nucleotide sequence ID" value="NZ_JXYS01000079.1"/>
</dbReference>
<feature type="region of interest" description="Disordered" evidence="4">
    <location>
        <begin position="136"/>
        <end position="164"/>
    </location>
</feature>
<dbReference type="OrthoDB" id="3177118at2"/>
<dbReference type="PANTHER" id="PTHR30580">
    <property type="entry name" value="PRIMOSOMAL PROTEIN N"/>
    <property type="match status" value="1"/>
</dbReference>
<keyword evidence="6" id="KW-0378">Hydrolase</keyword>
<dbReference type="GO" id="GO:0005524">
    <property type="term" value="F:ATP binding"/>
    <property type="evidence" value="ECO:0007669"/>
    <property type="project" value="UniProtKB-KW"/>
</dbReference>
<dbReference type="GO" id="GO:0006310">
    <property type="term" value="P:DNA recombination"/>
    <property type="evidence" value="ECO:0007669"/>
    <property type="project" value="TreeGrafter"/>
</dbReference>
<dbReference type="EC" id="3.6.4.-" evidence="6"/>
<evidence type="ECO:0000313" key="7">
    <source>
        <dbReference type="Proteomes" id="UP000032360"/>
    </source>
</evidence>
<organism evidence="6 7">
    <name type="scientific">Acidithrix ferrooxidans</name>
    <dbReference type="NCBI Taxonomy" id="1280514"/>
    <lineage>
        <taxon>Bacteria</taxon>
        <taxon>Bacillati</taxon>
        <taxon>Actinomycetota</taxon>
        <taxon>Acidimicrobiia</taxon>
        <taxon>Acidimicrobiales</taxon>
        <taxon>Acidimicrobiaceae</taxon>
        <taxon>Acidithrix</taxon>
    </lineage>
</organism>
<sequence length="696" mass="77267">MNSSEPSATDTISEFPSDSHELDEGLDHVGHFVGVRFDVVSLERVFSYSVPKELIGKIGLGTPVRAPLNNRSARGWVVEYPHRPTVAIDKVLELYFLDNYALSTELYELCRFGAWRYGSNLVHFLKHARSAAASTPYSLQGDGEGMGRANLTNPTTKRSSRQGLDAGIEASEGDAFEAGSLEARQGSDLQKKAAPGSTYIRISPCESVEDTIFELCIRAISMQKRVLVLFGNEFEMQRSNLRLGQMGLSTYVLERGDTKKARSQRVDASCIISSRIGVFAPIGNLGAIVVVDPADSGHKNSSEPTWESAVIAQRRGELERCDLISISGYPSPEYSHQTRIVTKGNDSKCWPKVAEVDLNENGGVLVNSDLVHWINRIRESVVGRDKAPVLLIHNRKGKINRFKCTKCKKTVLCEACSTPLIMGEPYSEEGKNTPNFLHHYEFRTEKAKSDFEKLFPRGLICPKCRLPTPVACGLCKSTRIVAVSFGTTRIADELESILSIKVPLLDEKNFSSIEVESAEVVVGTVGALTRLERVSGVGFVDFDQFFATPSFHSTNRIFGHWYRAARLLFQSGFEPNGESQSRILIQSRDLGSDLLNSIITRSPKSLLELDRNQRKELDLPPYCALATFYGDGASLFSLSTFDLINTDPRFSNVEMISLGEDRYVIKALDHDLLSGLIETLSPYRNEVHLHVDPREI</sequence>
<evidence type="ECO:0000256" key="2">
    <source>
        <dbReference type="ARBA" id="ARBA00022840"/>
    </source>
</evidence>
<protein>
    <submittedName>
        <fullName evidence="6">Primosomal protein N</fullName>
        <ecNumber evidence="6">3.6.4.-</ecNumber>
    </submittedName>
</protein>
<name>A0A0D8HHQ3_9ACTN</name>
<dbReference type="GO" id="GO:0006270">
    <property type="term" value="P:DNA replication initiation"/>
    <property type="evidence" value="ECO:0007669"/>
    <property type="project" value="TreeGrafter"/>
</dbReference>
<keyword evidence="3" id="KW-0238">DNA-binding</keyword>
<dbReference type="EMBL" id="JXYS01000079">
    <property type="protein sequence ID" value="KJF16606.1"/>
    <property type="molecule type" value="Genomic_DNA"/>
</dbReference>
<dbReference type="STRING" id="1280514.AXFE_25740"/>
<proteinExistence type="predicted"/>
<dbReference type="Proteomes" id="UP000032360">
    <property type="component" value="Unassembled WGS sequence"/>
</dbReference>
<dbReference type="GO" id="GO:0016787">
    <property type="term" value="F:hydrolase activity"/>
    <property type="evidence" value="ECO:0007669"/>
    <property type="project" value="UniProtKB-KW"/>
</dbReference>
<feature type="domain" description="Primosomal protein N' 3' DNA-binding" evidence="5">
    <location>
        <begin position="40"/>
        <end position="127"/>
    </location>
</feature>
<dbReference type="InterPro" id="IPR041222">
    <property type="entry name" value="PriA_3primeBD"/>
</dbReference>
<dbReference type="Pfam" id="PF17764">
    <property type="entry name" value="PriA_3primeBD"/>
    <property type="match status" value="1"/>
</dbReference>
<evidence type="ECO:0000256" key="4">
    <source>
        <dbReference type="SAM" id="MobiDB-lite"/>
    </source>
</evidence>
<dbReference type="PANTHER" id="PTHR30580:SF0">
    <property type="entry name" value="PRIMOSOMAL PROTEIN N"/>
    <property type="match status" value="1"/>
</dbReference>
<keyword evidence="7" id="KW-1185">Reference proteome</keyword>
<dbReference type="GO" id="GO:0003677">
    <property type="term" value="F:DNA binding"/>
    <property type="evidence" value="ECO:0007669"/>
    <property type="project" value="UniProtKB-KW"/>
</dbReference>
<reference evidence="6 7" key="1">
    <citation type="submission" date="2015-01" db="EMBL/GenBank/DDBJ databases">
        <title>Draft genome of the acidophilic iron oxidizer Acidithrix ferrooxidans strain Py-F3.</title>
        <authorList>
            <person name="Poehlein A."/>
            <person name="Eisen S."/>
            <person name="Schloemann M."/>
            <person name="Johnson B.D."/>
            <person name="Daniel R."/>
            <person name="Muehling M."/>
        </authorList>
    </citation>
    <scope>NUCLEOTIDE SEQUENCE [LARGE SCALE GENOMIC DNA]</scope>
    <source>
        <strain evidence="6 7">Py-F3</strain>
    </source>
</reference>
<evidence type="ECO:0000256" key="3">
    <source>
        <dbReference type="ARBA" id="ARBA00023125"/>
    </source>
</evidence>
<comment type="caution">
    <text evidence="6">The sequence shown here is derived from an EMBL/GenBank/DDBJ whole genome shotgun (WGS) entry which is preliminary data.</text>
</comment>
<keyword evidence="2" id="KW-0067">ATP-binding</keyword>
<dbReference type="Gene3D" id="3.40.1440.60">
    <property type="entry name" value="PriA, 3(prime) DNA-binding domain"/>
    <property type="match status" value="1"/>
</dbReference>
<evidence type="ECO:0000256" key="1">
    <source>
        <dbReference type="ARBA" id="ARBA00022741"/>
    </source>
</evidence>
<gene>
    <name evidence="6" type="primary">priA</name>
    <name evidence="6" type="ORF">AXFE_25740</name>
</gene>
<dbReference type="GO" id="GO:0006302">
    <property type="term" value="P:double-strand break repair"/>
    <property type="evidence" value="ECO:0007669"/>
    <property type="project" value="TreeGrafter"/>
</dbReference>
<dbReference type="InterPro" id="IPR042115">
    <property type="entry name" value="PriA_3primeBD_sf"/>
</dbReference>